<sequence length="120" mass="13543">MAKIRKDSKNGLKIKNRKSNSKLGTVLKASQRHLTSIFKTVLRPEQHVPFGFFTVLPLVRKDKQLATFSAKLNQSAASFGAVWPDPANSPTAFQIKIRPTMKNITTFFFNAFSELPVFFL</sequence>
<evidence type="ECO:0000313" key="1">
    <source>
        <dbReference type="EMBL" id="KAL3534550.1"/>
    </source>
</evidence>
<dbReference type="AlphaFoldDB" id="A0ABD3ATK7"/>
<comment type="caution">
    <text evidence="1">The sequence shown here is derived from an EMBL/GenBank/DDBJ whole genome shotgun (WGS) entry which is preliminary data.</text>
</comment>
<accession>A0ABD3ATK7</accession>
<protein>
    <submittedName>
        <fullName evidence="1">Uncharacterized protein</fullName>
    </submittedName>
</protein>
<reference evidence="1 2" key="1">
    <citation type="submission" date="2024-11" db="EMBL/GenBank/DDBJ databases">
        <title>A near-complete genome assembly of Cinchona calisaya.</title>
        <authorList>
            <person name="Lian D.C."/>
            <person name="Zhao X.W."/>
            <person name="Wei L."/>
        </authorList>
    </citation>
    <scope>NUCLEOTIDE SEQUENCE [LARGE SCALE GENOMIC DNA]</scope>
    <source>
        <tissue evidence="1">Nenye</tissue>
    </source>
</reference>
<evidence type="ECO:0000313" key="2">
    <source>
        <dbReference type="Proteomes" id="UP001630127"/>
    </source>
</evidence>
<dbReference type="EMBL" id="JBJUIK010000002">
    <property type="protein sequence ID" value="KAL3534550.1"/>
    <property type="molecule type" value="Genomic_DNA"/>
</dbReference>
<name>A0ABD3ATK7_9GENT</name>
<gene>
    <name evidence="1" type="ORF">ACH5RR_003011</name>
</gene>
<keyword evidence="2" id="KW-1185">Reference proteome</keyword>
<dbReference type="Proteomes" id="UP001630127">
    <property type="component" value="Unassembled WGS sequence"/>
</dbReference>
<organism evidence="1 2">
    <name type="scientific">Cinchona calisaya</name>
    <dbReference type="NCBI Taxonomy" id="153742"/>
    <lineage>
        <taxon>Eukaryota</taxon>
        <taxon>Viridiplantae</taxon>
        <taxon>Streptophyta</taxon>
        <taxon>Embryophyta</taxon>
        <taxon>Tracheophyta</taxon>
        <taxon>Spermatophyta</taxon>
        <taxon>Magnoliopsida</taxon>
        <taxon>eudicotyledons</taxon>
        <taxon>Gunneridae</taxon>
        <taxon>Pentapetalae</taxon>
        <taxon>asterids</taxon>
        <taxon>lamiids</taxon>
        <taxon>Gentianales</taxon>
        <taxon>Rubiaceae</taxon>
        <taxon>Cinchonoideae</taxon>
        <taxon>Cinchoneae</taxon>
        <taxon>Cinchona</taxon>
    </lineage>
</organism>
<proteinExistence type="predicted"/>